<evidence type="ECO:0000256" key="2">
    <source>
        <dbReference type="ARBA" id="ARBA00022448"/>
    </source>
</evidence>
<feature type="transmembrane region" description="Helical" evidence="7">
    <location>
        <begin position="129"/>
        <end position="152"/>
    </location>
</feature>
<dbReference type="GO" id="GO:0042910">
    <property type="term" value="F:xenobiotic transmembrane transporter activity"/>
    <property type="evidence" value="ECO:0007669"/>
    <property type="project" value="InterPro"/>
</dbReference>
<name>A0A9X5C8B3_9FIRM</name>
<reference evidence="8 9" key="1">
    <citation type="submission" date="2019-07" db="EMBL/GenBank/DDBJ databases">
        <title>Draft genome sequences of 15 bacterial species constituting the stable defined intestinal microbiota of the GM15 gnotobiotic mouse model.</title>
        <authorList>
            <person name="Elie C."/>
            <person name="Mathieu A."/>
            <person name="Saliou A."/>
            <person name="Darnaud M."/>
            <person name="Leulier F."/>
            <person name="Tamellini A."/>
        </authorList>
    </citation>
    <scope>NUCLEOTIDE SEQUENCE [LARGE SCALE GENOMIC DNA]</scope>
    <source>
        <strain evidence="9">ASF 502</strain>
    </source>
</reference>
<dbReference type="Proteomes" id="UP000474104">
    <property type="component" value="Unassembled WGS sequence"/>
</dbReference>
<evidence type="ECO:0000256" key="7">
    <source>
        <dbReference type="SAM" id="Phobius"/>
    </source>
</evidence>
<dbReference type="NCBIfam" id="TIGR00797">
    <property type="entry name" value="matE"/>
    <property type="match status" value="1"/>
</dbReference>
<dbReference type="InterPro" id="IPR052031">
    <property type="entry name" value="Membrane_Transporter-Flippase"/>
</dbReference>
<proteinExistence type="predicted"/>
<keyword evidence="2" id="KW-0813">Transport</keyword>
<dbReference type="OrthoDB" id="9776324at2"/>
<comment type="subcellular location">
    <subcellularLocation>
        <location evidence="1">Cell membrane</location>
        <topology evidence="1">Multi-pass membrane protein</topology>
    </subcellularLocation>
</comment>
<feature type="transmembrane region" description="Helical" evidence="7">
    <location>
        <begin position="164"/>
        <end position="186"/>
    </location>
</feature>
<feature type="transmembrane region" description="Helical" evidence="7">
    <location>
        <begin position="94"/>
        <end position="117"/>
    </location>
</feature>
<comment type="caution">
    <text evidence="8">The sequence shown here is derived from an EMBL/GenBank/DDBJ whole genome shotgun (WGS) entry which is preliminary data.</text>
</comment>
<keyword evidence="6 7" id="KW-0472">Membrane</keyword>
<dbReference type="InterPro" id="IPR002528">
    <property type="entry name" value="MATE_fam"/>
</dbReference>
<feature type="transmembrane region" description="Helical" evidence="7">
    <location>
        <begin position="389"/>
        <end position="412"/>
    </location>
</feature>
<feature type="transmembrane region" description="Helical" evidence="7">
    <location>
        <begin position="318"/>
        <end position="336"/>
    </location>
</feature>
<sequence>MQATKDMTKGSPIRLLFGFSMPLMLGNIFQQLYTVVDTVIVGQGVGMQALASIGASDWLNWLFMWLASGMTQGFSILFAQFYGAKNEESLRKSVGNALLLAAVSVVLLTAAGEAAAAPVLRLLRTPENIFGGALMYLRIMFGGIGIILLYNLEASLLRALGDGRSPLVAMVAAACTNIGLDLLFVMVFHWGIAGAAAATLIAQGVSCVYCSLVIRKISLLRLRRSDFEPDLVLVRKLLWLGIPVMFQNAVISIGGMVLQSVINGFGFLFVAGFTATNKLYGVLETAAISYGYAITTYVAQNRGAGDIRRIQRGMRSGIVMAFATSLLISGAMFLWGKDMLSMFISAEKSQAEQVLGIAHHYLMIMSVFLVILYALHVYRCALQGLGDTIIPMVSGIAEFVMRVSAAMLLPGLLGQEGIFYAEILAWTGACVILVGAYYRRMYLQKSRDLVHGNPV</sequence>
<feature type="transmembrane region" description="Helical" evidence="7">
    <location>
        <begin position="62"/>
        <end position="82"/>
    </location>
</feature>
<keyword evidence="4 7" id="KW-0812">Transmembrane</keyword>
<evidence type="ECO:0000256" key="4">
    <source>
        <dbReference type="ARBA" id="ARBA00022692"/>
    </source>
</evidence>
<dbReference type="EMBL" id="VIRB01000079">
    <property type="protein sequence ID" value="NDO69692.1"/>
    <property type="molecule type" value="Genomic_DNA"/>
</dbReference>
<evidence type="ECO:0000256" key="6">
    <source>
        <dbReference type="ARBA" id="ARBA00023136"/>
    </source>
</evidence>
<dbReference type="PANTHER" id="PTHR43549">
    <property type="entry name" value="MULTIDRUG RESISTANCE PROTEIN YPNP-RELATED"/>
    <property type="match status" value="1"/>
</dbReference>
<dbReference type="Pfam" id="PF01554">
    <property type="entry name" value="MatE"/>
    <property type="match status" value="2"/>
</dbReference>
<keyword evidence="3" id="KW-1003">Cell membrane</keyword>
<dbReference type="AlphaFoldDB" id="A0A9X5C8B3"/>
<feature type="transmembrane region" description="Helical" evidence="7">
    <location>
        <begin position="279"/>
        <end position="298"/>
    </location>
</feature>
<dbReference type="CDD" id="cd13138">
    <property type="entry name" value="MATE_yoeA_like"/>
    <property type="match status" value="1"/>
</dbReference>
<evidence type="ECO:0000313" key="8">
    <source>
        <dbReference type="EMBL" id="NDO69692.1"/>
    </source>
</evidence>
<accession>A0A9X5C8B3</accession>
<evidence type="ECO:0000256" key="1">
    <source>
        <dbReference type="ARBA" id="ARBA00004651"/>
    </source>
</evidence>
<feature type="transmembrane region" description="Helical" evidence="7">
    <location>
        <begin position="12"/>
        <end position="29"/>
    </location>
</feature>
<feature type="transmembrane region" description="Helical" evidence="7">
    <location>
        <begin position="192"/>
        <end position="214"/>
    </location>
</feature>
<feature type="transmembrane region" description="Helical" evidence="7">
    <location>
        <begin position="356"/>
        <end position="377"/>
    </location>
</feature>
<evidence type="ECO:0000256" key="5">
    <source>
        <dbReference type="ARBA" id="ARBA00022989"/>
    </source>
</evidence>
<dbReference type="RefSeq" id="WP_004075420.1">
    <property type="nucleotide sequence ID" value="NZ_VIRB01000079.1"/>
</dbReference>
<feature type="transmembrane region" description="Helical" evidence="7">
    <location>
        <begin position="418"/>
        <end position="438"/>
    </location>
</feature>
<gene>
    <name evidence="8" type="ORF">FMM80_13785</name>
</gene>
<evidence type="ECO:0000256" key="3">
    <source>
        <dbReference type="ARBA" id="ARBA00022475"/>
    </source>
</evidence>
<dbReference type="GO" id="GO:0015297">
    <property type="term" value="F:antiporter activity"/>
    <property type="evidence" value="ECO:0007669"/>
    <property type="project" value="InterPro"/>
</dbReference>
<protein>
    <submittedName>
        <fullName evidence="8">MATE family efflux transporter</fullName>
    </submittedName>
</protein>
<dbReference type="GO" id="GO:0005886">
    <property type="term" value="C:plasma membrane"/>
    <property type="evidence" value="ECO:0007669"/>
    <property type="project" value="UniProtKB-SubCell"/>
</dbReference>
<evidence type="ECO:0000313" key="9">
    <source>
        <dbReference type="Proteomes" id="UP000474104"/>
    </source>
</evidence>
<dbReference type="PIRSF" id="PIRSF006603">
    <property type="entry name" value="DinF"/>
    <property type="match status" value="1"/>
</dbReference>
<dbReference type="InterPro" id="IPR048279">
    <property type="entry name" value="MdtK-like"/>
</dbReference>
<dbReference type="PANTHER" id="PTHR43549:SF3">
    <property type="entry name" value="MULTIDRUG RESISTANCE PROTEIN YPNP-RELATED"/>
    <property type="match status" value="1"/>
</dbReference>
<keyword evidence="5 7" id="KW-1133">Transmembrane helix</keyword>
<organism evidence="8 9">
    <name type="scientific">Schaedlerella arabinosiphila</name>
    <dbReference type="NCBI Taxonomy" id="2044587"/>
    <lineage>
        <taxon>Bacteria</taxon>
        <taxon>Bacillati</taxon>
        <taxon>Bacillota</taxon>
        <taxon>Clostridia</taxon>
        <taxon>Lachnospirales</taxon>
        <taxon>Lachnospiraceae</taxon>
        <taxon>Schaedlerella</taxon>
    </lineage>
</organism>